<feature type="transmembrane region" description="Helical" evidence="2">
    <location>
        <begin position="401"/>
        <end position="423"/>
    </location>
</feature>
<dbReference type="AlphaFoldDB" id="A0A835YX79"/>
<evidence type="ECO:0000313" key="4">
    <source>
        <dbReference type="Proteomes" id="UP000664859"/>
    </source>
</evidence>
<feature type="transmembrane region" description="Helical" evidence="2">
    <location>
        <begin position="336"/>
        <end position="356"/>
    </location>
</feature>
<keyword evidence="4" id="KW-1185">Reference proteome</keyword>
<feature type="transmembrane region" description="Helical" evidence="2">
    <location>
        <begin position="239"/>
        <end position="260"/>
    </location>
</feature>
<evidence type="ECO:0000256" key="2">
    <source>
        <dbReference type="SAM" id="Phobius"/>
    </source>
</evidence>
<feature type="compositionally biased region" description="Polar residues" evidence="1">
    <location>
        <begin position="437"/>
        <end position="460"/>
    </location>
</feature>
<keyword evidence="2" id="KW-0812">Transmembrane</keyword>
<proteinExistence type="predicted"/>
<keyword evidence="2" id="KW-0472">Membrane</keyword>
<feature type="transmembrane region" description="Helical" evidence="2">
    <location>
        <begin position="281"/>
        <end position="305"/>
    </location>
</feature>
<feature type="region of interest" description="Disordered" evidence="1">
    <location>
        <begin position="437"/>
        <end position="471"/>
    </location>
</feature>
<gene>
    <name evidence="3" type="ORF">JKP88DRAFT_320812</name>
</gene>
<sequence length="575" mass="63552">MELELTEENVWWLPEKDFLEVFAPYGTRKQRARAAIVFQQLHSATAQLGPLYVDKPKTVNIILPGHEVARPCTLKKDSDLQGLLERSSTFGLIRADLEQGNAPLIVDLASLEDGATYCAVASTSVQCTLDNIQGRFFKARQADIAHEANEALEHLLAHKYPGLRLVGEAIKIKDQSGNIVDQFDGVLYSDISDTVVICAAQPIVKLYRDFIVWLDFINLDLSVVFSLGCIFPTNFYDKLLITTLLPLGILAALGIAYVLVLRRTRNTGRRGRLYRIFVEKAGLMVFTLTFFVFSIASTVIFQTFACDEIVGTNKSYLRADYSLECHTSTYRAYRAYALAMALFTPWAYRACTWLCYGASVMRSDVSLKALSVASRRFFSYFVGLVVQSGYTGLRSNSGNTVSALLILLNLVLLCAALAQIAIVSDFQRPLFRSLSTKMPSGPPSQDSEATAGMLSSSTYAPDSRSALETDAQQEYNTAAARDSRELSAQQLDECSQSCAAPKSSAAQKMESHNDNRWFARLSRNVSSRMGGLSTGDSFRFHAPVELPNPRRKGSMNENRRNSSGDVPPATLEPIC</sequence>
<dbReference type="EMBL" id="JAFCMP010000301">
    <property type="protein sequence ID" value="KAG5181732.1"/>
    <property type="molecule type" value="Genomic_DNA"/>
</dbReference>
<comment type="caution">
    <text evidence="3">The sequence shown here is derived from an EMBL/GenBank/DDBJ whole genome shotgun (WGS) entry which is preliminary data.</text>
</comment>
<organism evidence="3 4">
    <name type="scientific">Tribonema minus</name>
    <dbReference type="NCBI Taxonomy" id="303371"/>
    <lineage>
        <taxon>Eukaryota</taxon>
        <taxon>Sar</taxon>
        <taxon>Stramenopiles</taxon>
        <taxon>Ochrophyta</taxon>
        <taxon>PX clade</taxon>
        <taxon>Xanthophyceae</taxon>
        <taxon>Tribonematales</taxon>
        <taxon>Tribonemataceae</taxon>
        <taxon>Tribonema</taxon>
    </lineage>
</organism>
<protein>
    <submittedName>
        <fullName evidence="3">Uncharacterized protein</fullName>
    </submittedName>
</protein>
<accession>A0A835YX79</accession>
<dbReference type="Proteomes" id="UP000664859">
    <property type="component" value="Unassembled WGS sequence"/>
</dbReference>
<keyword evidence="2" id="KW-1133">Transmembrane helix</keyword>
<reference evidence="3" key="1">
    <citation type="submission" date="2021-02" db="EMBL/GenBank/DDBJ databases">
        <title>First Annotated Genome of the Yellow-green Alga Tribonema minus.</title>
        <authorList>
            <person name="Mahan K.M."/>
        </authorList>
    </citation>
    <scope>NUCLEOTIDE SEQUENCE</scope>
    <source>
        <strain evidence="3">UTEX B ZZ1240</strain>
    </source>
</reference>
<evidence type="ECO:0000313" key="3">
    <source>
        <dbReference type="EMBL" id="KAG5181732.1"/>
    </source>
</evidence>
<feature type="region of interest" description="Disordered" evidence="1">
    <location>
        <begin position="530"/>
        <end position="575"/>
    </location>
</feature>
<evidence type="ECO:0000256" key="1">
    <source>
        <dbReference type="SAM" id="MobiDB-lite"/>
    </source>
</evidence>
<name>A0A835YX79_9STRA</name>